<reference evidence="1" key="1">
    <citation type="submission" date="2022-06" db="EMBL/GenBank/DDBJ databases">
        <title>Sequencing the genomes of 1000 actinobacteria strains.</title>
        <authorList>
            <person name="Klenk H.-P."/>
        </authorList>
    </citation>
    <scope>NUCLEOTIDE SEQUENCE</scope>
    <source>
        <strain evidence="1">DSM 46694</strain>
    </source>
</reference>
<keyword evidence="2" id="KW-1185">Reference proteome</keyword>
<proteinExistence type="predicted"/>
<evidence type="ECO:0000313" key="1">
    <source>
        <dbReference type="EMBL" id="MCP2363047.1"/>
    </source>
</evidence>
<dbReference type="EMBL" id="JAMZEB010000002">
    <property type="protein sequence ID" value="MCP2363047.1"/>
    <property type="molecule type" value="Genomic_DNA"/>
</dbReference>
<evidence type="ECO:0000313" key="2">
    <source>
        <dbReference type="Proteomes" id="UP001139648"/>
    </source>
</evidence>
<comment type="caution">
    <text evidence="1">The sequence shown here is derived from an EMBL/GenBank/DDBJ whole genome shotgun (WGS) entry which is preliminary data.</text>
</comment>
<dbReference type="Proteomes" id="UP001139648">
    <property type="component" value="Unassembled WGS sequence"/>
</dbReference>
<organism evidence="1 2">
    <name type="scientific">Nonomuraea thailandensis</name>
    <dbReference type="NCBI Taxonomy" id="1188745"/>
    <lineage>
        <taxon>Bacteria</taxon>
        <taxon>Bacillati</taxon>
        <taxon>Actinomycetota</taxon>
        <taxon>Actinomycetes</taxon>
        <taxon>Streptosporangiales</taxon>
        <taxon>Streptosporangiaceae</taxon>
        <taxon>Nonomuraea</taxon>
    </lineage>
</organism>
<name>A0A9X2GSP5_9ACTN</name>
<accession>A0A9X2GSP5</accession>
<gene>
    <name evidence="1" type="ORF">HD597_010067</name>
</gene>
<dbReference type="RefSeq" id="WP_253754341.1">
    <property type="nucleotide sequence ID" value="NZ_BAABKA010000023.1"/>
</dbReference>
<protein>
    <submittedName>
        <fullName evidence="1">Uncharacterized protein</fullName>
    </submittedName>
</protein>
<dbReference type="AlphaFoldDB" id="A0A9X2GSP5"/>
<sequence>MSAAADEVGVLVHELVPLLGMLWALVPEVGGSPMTGTMSHHKATGSPAPWNADAALLLYTISEEARRLEASLRRDVAGHVGDRRGGSDVNTVAALKAIMNLAYGVPEQDARRAARIIGRWVRSARQVIGEEERAVPLPAAPGATPPPCPYCTTFSLRVVLRDGRLWCINDGCKDGRGQRPHGRMTRSDLNGDGMIEWDDGRITYRRDWA</sequence>